<dbReference type="Gene3D" id="3.30.1360.120">
    <property type="entry name" value="Probable tRNA modification gtpase trme, domain 1"/>
    <property type="match status" value="1"/>
</dbReference>
<dbReference type="InterPro" id="IPR029043">
    <property type="entry name" value="GcvT/YgfZ_C"/>
</dbReference>
<dbReference type="SUPFAM" id="SSF54373">
    <property type="entry name" value="FAD-linked reductases, C-terminal domain"/>
    <property type="match status" value="1"/>
</dbReference>
<dbReference type="Pfam" id="PF01571">
    <property type="entry name" value="GCV_T"/>
    <property type="match status" value="1"/>
</dbReference>
<comment type="similarity">
    <text evidence="1">Belongs to the GcvT family.</text>
</comment>
<dbReference type="SUPFAM" id="SSF103025">
    <property type="entry name" value="Folate-binding domain"/>
    <property type="match status" value="1"/>
</dbReference>
<dbReference type="SUPFAM" id="SSF51905">
    <property type="entry name" value="FAD/NAD(P)-binding domain"/>
    <property type="match status" value="1"/>
</dbReference>
<dbReference type="Gene3D" id="3.30.70.1400">
    <property type="entry name" value="Aminomethyltransferase beta-barrel domains"/>
    <property type="match status" value="1"/>
</dbReference>
<evidence type="ECO:0000259" key="4">
    <source>
        <dbReference type="Pfam" id="PF08669"/>
    </source>
</evidence>
<dbReference type="PATRIC" id="fig|1449976.3.peg.2193"/>
<dbReference type="InterPro" id="IPR036188">
    <property type="entry name" value="FAD/NAD-bd_sf"/>
</dbReference>
<dbReference type="InterPro" id="IPR027266">
    <property type="entry name" value="TrmE/GcvT-like"/>
</dbReference>
<dbReference type="SUPFAM" id="SSF101790">
    <property type="entry name" value="Aminomethyltransferase beta-barrel domain"/>
    <property type="match status" value="1"/>
</dbReference>
<evidence type="ECO:0000313" key="7">
    <source>
        <dbReference type="Proteomes" id="UP000019225"/>
    </source>
</evidence>
<evidence type="ECO:0000256" key="1">
    <source>
        <dbReference type="ARBA" id="ARBA00008609"/>
    </source>
</evidence>
<dbReference type="eggNOG" id="COG0665">
    <property type="taxonomic scope" value="Bacteria"/>
</dbReference>
<dbReference type="InterPro" id="IPR013977">
    <property type="entry name" value="GcvT_C"/>
</dbReference>
<dbReference type="AlphaFoldDB" id="W5W455"/>
<name>W5W455_9PSEU</name>
<feature type="domain" description="FAD dependent oxidoreductase central" evidence="5">
    <location>
        <begin position="363"/>
        <end position="417"/>
    </location>
</feature>
<dbReference type="Gene3D" id="3.30.9.10">
    <property type="entry name" value="D-Amino Acid Oxidase, subunit A, domain 2"/>
    <property type="match status" value="1"/>
</dbReference>
<dbReference type="EMBL" id="CP007155">
    <property type="protein sequence ID" value="AHH95565.1"/>
    <property type="molecule type" value="Genomic_DNA"/>
</dbReference>
<dbReference type="InterPro" id="IPR028896">
    <property type="entry name" value="GcvT/YgfZ/DmdA"/>
</dbReference>
<feature type="domain" description="Aminomethyltransferase C-terminal" evidence="4">
    <location>
        <begin position="717"/>
        <end position="795"/>
    </location>
</feature>
<feature type="domain" description="GCVT N-terminal" evidence="3">
    <location>
        <begin position="420"/>
        <end position="699"/>
    </location>
</feature>
<dbReference type="Pfam" id="PF01266">
    <property type="entry name" value="DAO"/>
    <property type="match status" value="1"/>
</dbReference>
<dbReference type="PANTHER" id="PTHR43757:SF2">
    <property type="entry name" value="AMINOMETHYLTRANSFERASE, MITOCHONDRIAL"/>
    <property type="match status" value="1"/>
</dbReference>
<proteinExistence type="inferred from homology"/>
<dbReference type="Pfam" id="PF16350">
    <property type="entry name" value="FAO_M"/>
    <property type="match status" value="1"/>
</dbReference>
<dbReference type="eggNOG" id="COG0404">
    <property type="taxonomic scope" value="Bacteria"/>
</dbReference>
<evidence type="ECO:0000313" key="6">
    <source>
        <dbReference type="EMBL" id="AHH95565.1"/>
    </source>
</evidence>
<sequence>MIIGGGVGGTSIAYHLAQLGEREVLLVDRAELTSGSTFHSAGLVGQLRADPTLTRMNSYSAQLYRELQQGEHPPGWVECGGIRLACTPDRMAEVRRQIGWARAFGLPLEEISAEQARELFPLMSTEGVLGGSYLATDGYVDPSQLAYSLAAGARAGGVRIHQHTRVLGIDTRGGRVCRVRTDQGEVECEIVVNCGGMYAAEIARMLDVRVPIVPMSHQYVVTEPVRERDGTHLPTLRDPDNLVYWREEVDGLLMGGYERDSRAWSLGRGELDAIPADFNGKLLAADWERFAEITENAQRRVPVMGELGIRKLINGPEAFTPDNEFCLGETEVPGFFVAAGFCAHGIAGAGGIGRVMAEWIVSGEAGMDVSHMDIRRFGRQYRSPAYTLAKVTENYETYYDIPFPHRQRSAGRPLRVSPVYNWHVQQQAQFGEKSGWERVDYYQNNSYLGDELLRPAGWAGMGWSPAIVAEHRATRTTAGLFDESSFAKIEVSGPGALGLLNWLCANEIDRPVGTVIYTQALNSRGGIECDFTVTRLEPELFRIVTGTAYGSRDLAWLRQHAPRDGSVRIADVTGQYTCFALWGPKSREILAPLTPSSLDNDDFPYMTARSTTVGDVPVQALRVTFVGELGWELYCSAEYGAGLWTSLWENGQEHGLLAAGYKAIDSLRLEKGYRLWGSDLTPDHNPYEAGLGFCVSKDKQFLGRDALLAARERGISRRLRCLVLAEENSVPLGSEPVRVGEEILGRVTTGGFGYTVNKPIAYAYLPAELPEGTEVSVELFGQWVPGTVTREPLVDPKGIRIRSKV</sequence>
<protein>
    <submittedName>
        <fullName evidence="6">Glycine cleavage system protein T</fullName>
    </submittedName>
</protein>
<evidence type="ECO:0000259" key="5">
    <source>
        <dbReference type="Pfam" id="PF16350"/>
    </source>
</evidence>
<dbReference type="PANTHER" id="PTHR43757">
    <property type="entry name" value="AMINOMETHYLTRANSFERASE"/>
    <property type="match status" value="1"/>
</dbReference>
<dbReference type="InterPro" id="IPR006076">
    <property type="entry name" value="FAD-dep_OxRdtase"/>
</dbReference>
<evidence type="ECO:0000259" key="3">
    <source>
        <dbReference type="Pfam" id="PF01571"/>
    </source>
</evidence>
<accession>W5W455</accession>
<dbReference type="STRING" id="1449976.KALB_2196"/>
<keyword evidence="7" id="KW-1185">Reference proteome</keyword>
<feature type="domain" description="FAD dependent oxidoreductase" evidence="2">
    <location>
        <begin position="2"/>
        <end position="359"/>
    </location>
</feature>
<dbReference type="InterPro" id="IPR032503">
    <property type="entry name" value="FAO_M"/>
</dbReference>
<dbReference type="Gene3D" id="2.40.30.110">
    <property type="entry name" value="Aminomethyltransferase beta-barrel domains"/>
    <property type="match status" value="1"/>
</dbReference>
<dbReference type="HOGENOM" id="CLU_007884_11_0_11"/>
<organism evidence="6 7">
    <name type="scientific">Kutzneria albida DSM 43870</name>
    <dbReference type="NCBI Taxonomy" id="1449976"/>
    <lineage>
        <taxon>Bacteria</taxon>
        <taxon>Bacillati</taxon>
        <taxon>Actinomycetota</taxon>
        <taxon>Actinomycetes</taxon>
        <taxon>Pseudonocardiales</taxon>
        <taxon>Pseudonocardiaceae</taxon>
        <taxon>Kutzneria</taxon>
    </lineage>
</organism>
<dbReference type="Pfam" id="PF08669">
    <property type="entry name" value="GCV_T_C"/>
    <property type="match status" value="1"/>
</dbReference>
<dbReference type="Proteomes" id="UP000019225">
    <property type="component" value="Chromosome"/>
</dbReference>
<dbReference type="InterPro" id="IPR006222">
    <property type="entry name" value="GCVT_N"/>
</dbReference>
<dbReference type="Gene3D" id="3.50.50.60">
    <property type="entry name" value="FAD/NAD(P)-binding domain"/>
    <property type="match status" value="1"/>
</dbReference>
<gene>
    <name evidence="6" type="ORF">KALB_2196</name>
</gene>
<reference evidence="6 7" key="1">
    <citation type="journal article" date="2014" name="BMC Genomics">
        <title>Complete genome sequence of producer of the glycopeptide antibiotic Aculeximycin Kutzneria albida DSM 43870T, a representative of minor genus of Pseudonocardiaceae.</title>
        <authorList>
            <person name="Rebets Y."/>
            <person name="Tokovenko B."/>
            <person name="Lushchyk I."/>
            <person name="Ruckert C."/>
            <person name="Zaburannyi N."/>
            <person name="Bechthold A."/>
            <person name="Kalinowski J."/>
            <person name="Luzhetskyy A."/>
        </authorList>
    </citation>
    <scope>NUCLEOTIDE SEQUENCE [LARGE SCALE GENOMIC DNA]</scope>
    <source>
        <strain evidence="6">DSM 43870</strain>
    </source>
</reference>
<evidence type="ECO:0000259" key="2">
    <source>
        <dbReference type="Pfam" id="PF01266"/>
    </source>
</evidence>
<dbReference type="KEGG" id="kal:KALB_2196"/>